<dbReference type="Gene3D" id="3.40.30.10">
    <property type="entry name" value="Glutaredoxin"/>
    <property type="match status" value="1"/>
</dbReference>
<accession>A0A1T3DDA7</accession>
<name>A0A1T3DDA7_9FLAO</name>
<keyword evidence="1" id="KW-0732">Signal</keyword>
<evidence type="ECO:0000313" key="3">
    <source>
        <dbReference type="EMBL" id="OPB48242.1"/>
    </source>
</evidence>
<gene>
    <name evidence="2" type="ORF">AYC66_06300</name>
    <name evidence="3" type="ORF">BAY09_04565</name>
</gene>
<dbReference type="EMBL" id="CP014339">
    <property type="protein sequence ID" value="AQX50306.1"/>
    <property type="molecule type" value="Genomic_DNA"/>
</dbReference>
<dbReference type="RefSeq" id="WP_061890100.1">
    <property type="nucleotide sequence ID" value="NZ_BQKR01000015.1"/>
</dbReference>
<dbReference type="EMBL" id="MAHS01000011">
    <property type="protein sequence ID" value="OPB48242.1"/>
    <property type="molecule type" value="Genomic_DNA"/>
</dbReference>
<evidence type="ECO:0000313" key="4">
    <source>
        <dbReference type="Proteomes" id="UP000189738"/>
    </source>
</evidence>
<proteinExistence type="predicted"/>
<evidence type="ECO:0008006" key="5">
    <source>
        <dbReference type="Google" id="ProtNLM"/>
    </source>
</evidence>
<dbReference type="SUPFAM" id="SSF52833">
    <property type="entry name" value="Thioredoxin-like"/>
    <property type="match status" value="1"/>
</dbReference>
<reference evidence="2 4" key="1">
    <citation type="submission" date="2016-02" db="EMBL/GenBank/DDBJ databases">
        <authorList>
            <person name="Nicholson A.C."/>
            <person name="Humrighouse B.W."/>
            <person name="Loparev V."/>
            <person name="Emery B."/>
            <person name="Graziano J."/>
            <person name="McQuiston J.R."/>
        </authorList>
    </citation>
    <scope>NUCLEOTIDE SEQUENCE [LARGE SCALE GENOMIC DNA]</scope>
    <source>
        <strain evidence="2 4">E6809</strain>
    </source>
</reference>
<sequence>MNKFIALLLALTNTVFVYANDIKLENTRQKYNKAASISYKATAFYPNPDTDEITSFSVFYTIYNPKNMAFDFHSQNDDSEKIYKNGIYTEVKKSEKAYYRYENKQNQDEALRSSHLAQYGPVALLKHKWIYIDDISADAKLESHYSFIEDEHEYNGKIVKTVFHLYIAPDNSVSKFERKSYVDNKLGQTVTYKYSNYTFSNKKKSFSYFLPKDYSLKYFERIEQLKPLKENTGAPLFEAIDINGNKVYLNTFPTEKKLLLFSSTNCGASKVVTDYISQPDYVLNNNITLINIFGSDSVENVTKYFRNKQANNIIITNRKDIETEYGISGYPVLYIVNKEGIIAKVADGSDQVISLLKELNKITNK</sequence>
<feature type="signal peptide" evidence="1">
    <location>
        <begin position="1"/>
        <end position="19"/>
    </location>
</feature>
<evidence type="ECO:0000256" key="1">
    <source>
        <dbReference type="SAM" id="SignalP"/>
    </source>
</evidence>
<dbReference type="InterPro" id="IPR036249">
    <property type="entry name" value="Thioredoxin-like_sf"/>
</dbReference>
<reference evidence="3" key="2">
    <citation type="submission" date="2016-06" db="EMBL/GenBank/DDBJ databases">
        <authorList>
            <person name="Nicholson A.C."/>
        </authorList>
    </citation>
    <scope>NUCLEOTIDE SEQUENCE [LARGE SCALE GENOMIC DNA]</scope>
    <source>
        <strain evidence="3">E6809</strain>
    </source>
</reference>
<feature type="chain" id="PRO_5014546567" description="Thioredoxin domain-containing protein" evidence="1">
    <location>
        <begin position="20"/>
        <end position="365"/>
    </location>
</feature>
<evidence type="ECO:0000313" key="2">
    <source>
        <dbReference type="EMBL" id="AQX50306.1"/>
    </source>
</evidence>
<dbReference type="Proteomes" id="UP000189738">
    <property type="component" value="Chromosome"/>
</dbReference>
<dbReference type="AlphaFoldDB" id="A0A1T3DDA7"/>
<organism evidence="3">
    <name type="scientific">Elizabethkingia anophelis</name>
    <dbReference type="NCBI Taxonomy" id="1117645"/>
    <lineage>
        <taxon>Bacteria</taxon>
        <taxon>Pseudomonadati</taxon>
        <taxon>Bacteroidota</taxon>
        <taxon>Flavobacteriia</taxon>
        <taxon>Flavobacteriales</taxon>
        <taxon>Weeksellaceae</taxon>
        <taxon>Elizabethkingia</taxon>
    </lineage>
</organism>
<protein>
    <recommendedName>
        <fullName evidence="5">Thioredoxin domain-containing protein</fullName>
    </recommendedName>
</protein>